<evidence type="ECO:0000256" key="3">
    <source>
        <dbReference type="ARBA" id="ARBA00022475"/>
    </source>
</evidence>
<comment type="similarity">
    <text evidence="15">Belongs to the G-protein coupled receptor 1 family.</text>
</comment>
<feature type="domain" description="G-protein coupled receptors family 1 profile" evidence="17">
    <location>
        <begin position="40"/>
        <end position="221"/>
    </location>
</feature>
<dbReference type="InterPro" id="IPR027806">
    <property type="entry name" value="HARBI1_dom"/>
</dbReference>
<evidence type="ECO:0000313" key="19">
    <source>
        <dbReference type="Proteomes" id="UP001460270"/>
    </source>
</evidence>
<dbReference type="EMBL" id="JBBPFD010000013">
    <property type="protein sequence ID" value="KAK7901669.1"/>
    <property type="molecule type" value="Genomic_DNA"/>
</dbReference>
<dbReference type="PANTHER" id="PTHR26451:SF885">
    <property type="entry name" value="OLFACTORY RECEPTOR"/>
    <property type="match status" value="1"/>
</dbReference>
<keyword evidence="3" id="KW-1003">Cell membrane</keyword>
<dbReference type="GO" id="GO:0005549">
    <property type="term" value="F:odorant binding"/>
    <property type="evidence" value="ECO:0007669"/>
    <property type="project" value="TreeGrafter"/>
</dbReference>
<dbReference type="InterPro" id="IPR000725">
    <property type="entry name" value="Olfact_rcpt"/>
</dbReference>
<protein>
    <recommendedName>
        <fullName evidence="17">G-protein coupled receptors family 1 profile domain-containing protein</fullName>
    </recommendedName>
</protein>
<evidence type="ECO:0000256" key="11">
    <source>
        <dbReference type="ARBA" id="ARBA00023157"/>
    </source>
</evidence>
<evidence type="ECO:0000256" key="1">
    <source>
        <dbReference type="ARBA" id="ARBA00001968"/>
    </source>
</evidence>
<dbReference type="GO" id="GO:0004930">
    <property type="term" value="F:G protein-coupled receptor activity"/>
    <property type="evidence" value="ECO:0007669"/>
    <property type="project" value="UniProtKB-KW"/>
</dbReference>
<sequence>MQNSSAVISYFTLGAYSDSGRLKFLYFALLLCTYAAILASNLLLVVVICASRCLHEPMYFLLCSLFLNEVWGSTAVFPMLLVQILRDVHTISVTFCFLQMFLGHSYGSVEFMILAVITYDRYVAISFPLQYCARMSKAKVRFLVAFPWCYAFTLILALLLLTRSLKLCGRVIPKVVCNNYEVVKLSCGDTFAQNVYGLLITFLAVVGPLLFMFVTYARILKLCFSHGSGGTRRKALSTCGPHLASIVNFSFGVCFEVLQSRFEGLHPLKDPADPNLRGTGLAFNAYVNSRLRMYATTRRLATNSVCFLLLLTVFGIPRSTVHRIVHRVTEEVVAIRHKVIYFPNDDLADQASKRQGRFIDIYVGWPGSVHDSRVLRHSPLYQRGLYPPLGHFILADGGYPCLQRPLPLITPLQAASAVWEPSA</sequence>
<keyword evidence="19" id="KW-1185">Reference proteome</keyword>
<evidence type="ECO:0000256" key="2">
    <source>
        <dbReference type="ARBA" id="ARBA00004651"/>
    </source>
</evidence>
<evidence type="ECO:0000256" key="16">
    <source>
        <dbReference type="SAM" id="Phobius"/>
    </source>
</evidence>
<comment type="caution">
    <text evidence="18">The sequence shown here is derived from an EMBL/GenBank/DDBJ whole genome shotgun (WGS) entry which is preliminary data.</text>
</comment>
<dbReference type="FunFam" id="1.20.1070.10:FF:000024">
    <property type="entry name" value="Olfactory receptor"/>
    <property type="match status" value="1"/>
</dbReference>
<dbReference type="GO" id="GO:0046872">
    <property type="term" value="F:metal ion binding"/>
    <property type="evidence" value="ECO:0007669"/>
    <property type="project" value="UniProtKB-KW"/>
</dbReference>
<dbReference type="Pfam" id="PF13853">
    <property type="entry name" value="7tm_4"/>
    <property type="match status" value="1"/>
</dbReference>
<name>A0AAW0NN40_9GOBI</name>
<keyword evidence="10 16" id="KW-0472">Membrane</keyword>
<dbReference type="AlphaFoldDB" id="A0AAW0NN40"/>
<dbReference type="PANTHER" id="PTHR26451">
    <property type="entry name" value="G_PROTEIN_RECEP_F1_2 DOMAIN-CONTAINING PROTEIN"/>
    <property type="match status" value="1"/>
</dbReference>
<evidence type="ECO:0000256" key="5">
    <source>
        <dbReference type="ARBA" id="ARBA00022692"/>
    </source>
</evidence>
<comment type="cofactor">
    <cofactor evidence="1">
        <name>a divalent metal cation</name>
        <dbReference type="ChEBI" id="CHEBI:60240"/>
    </cofactor>
</comment>
<evidence type="ECO:0000256" key="4">
    <source>
        <dbReference type="ARBA" id="ARBA00022606"/>
    </source>
</evidence>
<evidence type="ECO:0000256" key="10">
    <source>
        <dbReference type="ARBA" id="ARBA00023136"/>
    </source>
</evidence>
<dbReference type="SUPFAM" id="SSF81321">
    <property type="entry name" value="Family A G protein-coupled receptor-like"/>
    <property type="match status" value="1"/>
</dbReference>
<keyword evidence="5 15" id="KW-0812">Transmembrane</keyword>
<feature type="transmembrane region" description="Helical" evidence="16">
    <location>
        <begin position="140"/>
        <end position="161"/>
    </location>
</feature>
<feature type="transmembrane region" description="Helical" evidence="16">
    <location>
        <begin position="195"/>
        <end position="217"/>
    </location>
</feature>
<feature type="transmembrane region" description="Helical" evidence="16">
    <location>
        <begin position="91"/>
        <end position="119"/>
    </location>
</feature>
<dbReference type="GO" id="GO:0005886">
    <property type="term" value="C:plasma membrane"/>
    <property type="evidence" value="ECO:0007669"/>
    <property type="project" value="UniProtKB-SubCell"/>
</dbReference>
<dbReference type="GO" id="GO:0004984">
    <property type="term" value="F:olfactory receptor activity"/>
    <property type="evidence" value="ECO:0007669"/>
    <property type="project" value="InterPro"/>
</dbReference>
<evidence type="ECO:0000256" key="13">
    <source>
        <dbReference type="ARBA" id="ARBA00023180"/>
    </source>
</evidence>
<dbReference type="InterPro" id="IPR052921">
    <property type="entry name" value="GPCR1_Superfamily_Member"/>
</dbReference>
<keyword evidence="4" id="KW-0716">Sensory transduction</keyword>
<evidence type="ECO:0000256" key="9">
    <source>
        <dbReference type="ARBA" id="ARBA00023040"/>
    </source>
</evidence>
<evidence type="ECO:0000313" key="18">
    <source>
        <dbReference type="EMBL" id="KAK7901669.1"/>
    </source>
</evidence>
<evidence type="ECO:0000256" key="7">
    <source>
        <dbReference type="ARBA" id="ARBA00022725"/>
    </source>
</evidence>
<evidence type="ECO:0000256" key="12">
    <source>
        <dbReference type="ARBA" id="ARBA00023170"/>
    </source>
</evidence>
<organism evidence="18 19">
    <name type="scientific">Mugilogobius chulae</name>
    <name type="common">yellowstripe goby</name>
    <dbReference type="NCBI Taxonomy" id="88201"/>
    <lineage>
        <taxon>Eukaryota</taxon>
        <taxon>Metazoa</taxon>
        <taxon>Chordata</taxon>
        <taxon>Craniata</taxon>
        <taxon>Vertebrata</taxon>
        <taxon>Euteleostomi</taxon>
        <taxon>Actinopterygii</taxon>
        <taxon>Neopterygii</taxon>
        <taxon>Teleostei</taxon>
        <taxon>Neoteleostei</taxon>
        <taxon>Acanthomorphata</taxon>
        <taxon>Gobiaria</taxon>
        <taxon>Gobiiformes</taxon>
        <taxon>Gobioidei</taxon>
        <taxon>Gobiidae</taxon>
        <taxon>Gobionellinae</taxon>
        <taxon>Mugilogobius</taxon>
    </lineage>
</organism>
<keyword evidence="8 16" id="KW-1133">Transmembrane helix</keyword>
<evidence type="ECO:0000256" key="15">
    <source>
        <dbReference type="RuleBase" id="RU000688"/>
    </source>
</evidence>
<dbReference type="PROSITE" id="PS00237">
    <property type="entry name" value="G_PROTEIN_RECEP_F1_1"/>
    <property type="match status" value="1"/>
</dbReference>
<keyword evidence="14 15" id="KW-0807">Transducer</keyword>
<comment type="subcellular location">
    <subcellularLocation>
        <location evidence="2">Cell membrane</location>
        <topology evidence="2">Multi-pass membrane protein</topology>
    </subcellularLocation>
</comment>
<dbReference type="PROSITE" id="PS50262">
    <property type="entry name" value="G_PROTEIN_RECEP_F1_2"/>
    <property type="match status" value="1"/>
</dbReference>
<dbReference type="PRINTS" id="PR00245">
    <property type="entry name" value="OLFACTORYR"/>
</dbReference>
<dbReference type="Proteomes" id="UP001460270">
    <property type="component" value="Unassembled WGS sequence"/>
</dbReference>
<keyword evidence="12 15" id="KW-0675">Receptor</keyword>
<dbReference type="InterPro" id="IPR017452">
    <property type="entry name" value="GPCR_Rhodpsn_7TM"/>
</dbReference>
<feature type="transmembrane region" description="Helical" evidence="16">
    <location>
        <begin position="24"/>
        <end position="47"/>
    </location>
</feature>
<keyword evidence="9 15" id="KW-0297">G-protein coupled receptor</keyword>
<reference evidence="19" key="1">
    <citation type="submission" date="2024-04" db="EMBL/GenBank/DDBJ databases">
        <title>Salinicola lusitanus LLJ914,a marine bacterium isolated from the Okinawa Trough.</title>
        <authorList>
            <person name="Li J."/>
        </authorList>
    </citation>
    <scope>NUCLEOTIDE SEQUENCE [LARGE SCALE GENOMIC DNA]</scope>
</reference>
<keyword evidence="6" id="KW-0479">Metal-binding</keyword>
<dbReference type="PRINTS" id="PR00237">
    <property type="entry name" value="GPCRRHODOPSN"/>
</dbReference>
<dbReference type="Gene3D" id="1.20.1070.10">
    <property type="entry name" value="Rhodopsin 7-helix transmembrane proteins"/>
    <property type="match status" value="1"/>
</dbReference>
<proteinExistence type="inferred from homology"/>
<evidence type="ECO:0000256" key="8">
    <source>
        <dbReference type="ARBA" id="ARBA00022989"/>
    </source>
</evidence>
<evidence type="ECO:0000259" key="17">
    <source>
        <dbReference type="PROSITE" id="PS50262"/>
    </source>
</evidence>
<keyword evidence="11" id="KW-1015">Disulfide bond</keyword>
<evidence type="ECO:0000256" key="14">
    <source>
        <dbReference type="ARBA" id="ARBA00023224"/>
    </source>
</evidence>
<accession>A0AAW0NN40</accession>
<feature type="transmembrane region" description="Helical" evidence="16">
    <location>
        <begin position="59"/>
        <end position="85"/>
    </location>
</feature>
<dbReference type="InterPro" id="IPR000276">
    <property type="entry name" value="GPCR_Rhodpsn"/>
</dbReference>
<evidence type="ECO:0000256" key="6">
    <source>
        <dbReference type="ARBA" id="ARBA00022723"/>
    </source>
</evidence>
<keyword evidence="13" id="KW-0325">Glycoprotein</keyword>
<gene>
    <name evidence="18" type="ORF">WMY93_018438</name>
</gene>
<keyword evidence="7" id="KW-0552">Olfaction</keyword>
<dbReference type="Pfam" id="PF13359">
    <property type="entry name" value="DDE_Tnp_4"/>
    <property type="match status" value="1"/>
</dbReference>
<feature type="transmembrane region" description="Helical" evidence="16">
    <location>
        <begin position="300"/>
        <end position="317"/>
    </location>
</feature>